<dbReference type="RefSeq" id="WP_055276990.1">
    <property type="nucleotide sequence ID" value="NZ_CYZV01000024.1"/>
</dbReference>
<dbReference type="InterPro" id="IPR004013">
    <property type="entry name" value="PHP_dom"/>
</dbReference>
<dbReference type="GO" id="GO:0035312">
    <property type="term" value="F:5'-3' DNA exonuclease activity"/>
    <property type="evidence" value="ECO:0007669"/>
    <property type="project" value="TreeGrafter"/>
</dbReference>
<evidence type="ECO:0000313" key="3">
    <source>
        <dbReference type="Proteomes" id="UP000095558"/>
    </source>
</evidence>
<dbReference type="GO" id="GO:0004534">
    <property type="term" value="F:5'-3' RNA exonuclease activity"/>
    <property type="evidence" value="ECO:0007669"/>
    <property type="project" value="TreeGrafter"/>
</dbReference>
<dbReference type="SUPFAM" id="SSF89550">
    <property type="entry name" value="PHP domain-like"/>
    <property type="match status" value="1"/>
</dbReference>
<reference evidence="2 3" key="1">
    <citation type="submission" date="2015-09" db="EMBL/GenBank/DDBJ databases">
        <authorList>
            <consortium name="Pathogen Informatics"/>
        </authorList>
    </citation>
    <scope>NUCLEOTIDE SEQUENCE [LARGE SCALE GENOMIC DNA]</scope>
    <source>
        <strain evidence="2 3">2789STDY5834855</strain>
    </source>
</reference>
<dbReference type="EMBL" id="CYZV01000024">
    <property type="protein sequence ID" value="CUO41492.1"/>
    <property type="molecule type" value="Genomic_DNA"/>
</dbReference>
<dbReference type="InterPro" id="IPR016195">
    <property type="entry name" value="Pol/histidinol_Pase-like"/>
</dbReference>
<evidence type="ECO:0000313" key="2">
    <source>
        <dbReference type="EMBL" id="CUO41492.1"/>
    </source>
</evidence>
<dbReference type="InterPro" id="IPR052018">
    <property type="entry name" value="PHP_domain"/>
</dbReference>
<accession>A0A174ETT0</accession>
<dbReference type="Proteomes" id="UP000095558">
    <property type="component" value="Unassembled WGS sequence"/>
</dbReference>
<feature type="domain" description="Polymerase/histidinol phosphatase N-terminal" evidence="1">
    <location>
        <begin position="4"/>
        <end position="69"/>
    </location>
</feature>
<dbReference type="Pfam" id="PF02811">
    <property type="entry name" value="PHP"/>
    <property type="match status" value="1"/>
</dbReference>
<dbReference type="PANTHER" id="PTHR42924">
    <property type="entry name" value="EXONUCLEASE"/>
    <property type="match status" value="1"/>
</dbReference>
<dbReference type="AlphaFoldDB" id="A0A174ETT0"/>
<dbReference type="Gene3D" id="1.10.150.650">
    <property type="match status" value="1"/>
</dbReference>
<gene>
    <name evidence="2" type="ORF">ERS852470_02269</name>
</gene>
<organism evidence="2 3">
    <name type="scientific">Clostridium disporicum</name>
    <dbReference type="NCBI Taxonomy" id="84024"/>
    <lineage>
        <taxon>Bacteria</taxon>
        <taxon>Bacillati</taxon>
        <taxon>Bacillota</taxon>
        <taxon>Clostridia</taxon>
        <taxon>Eubacteriales</taxon>
        <taxon>Clostridiaceae</taxon>
        <taxon>Clostridium</taxon>
    </lineage>
</organism>
<sequence length="277" mass="31291">MIKCDLHTHSTASDGRYSPSEVVKKAFERGVKYLALTDHDTVSGIEEANAEAEKLDIHFIPGVELSTTYKGETVHILGYFKGDDYKNPDLNHFLEDLKTKRIERAHEIVRRLKKFNDIEIDVNDVLKNGKDTIARPHIAKAIMDAGYNYTKEYIFDNFIGDHCPAYVPANKLDAEEGIKLLRSYNAIVVLAHPVLLKKLNVLDVLHLDFDGIEGIYGLNTPEDTKNFLKIVDQKNIITSCGSDSHGYEGDDKKHGILGSMSIEEERLKKFLDKLNCN</sequence>
<dbReference type="Gene3D" id="3.20.20.140">
    <property type="entry name" value="Metal-dependent hydrolases"/>
    <property type="match status" value="1"/>
</dbReference>
<evidence type="ECO:0000259" key="1">
    <source>
        <dbReference type="SMART" id="SM00481"/>
    </source>
</evidence>
<dbReference type="PANTHER" id="PTHR42924:SF3">
    <property type="entry name" value="POLYMERASE_HISTIDINOL PHOSPHATASE N-TERMINAL DOMAIN-CONTAINING PROTEIN"/>
    <property type="match status" value="1"/>
</dbReference>
<name>A0A174ETT0_9CLOT</name>
<dbReference type="OrthoDB" id="9791620at2"/>
<protein>
    <submittedName>
        <fullName evidence="2">Metal-dependent phosphoesterase</fullName>
    </submittedName>
</protein>
<dbReference type="CDD" id="cd07438">
    <property type="entry name" value="PHP_HisPPase_AMP"/>
    <property type="match status" value="1"/>
</dbReference>
<dbReference type="SMART" id="SM00481">
    <property type="entry name" value="POLIIIAc"/>
    <property type="match status" value="1"/>
</dbReference>
<proteinExistence type="predicted"/>
<dbReference type="InterPro" id="IPR003141">
    <property type="entry name" value="Pol/His_phosphatase_N"/>
</dbReference>